<keyword evidence="4" id="KW-1185">Reference proteome</keyword>
<reference evidence="3" key="1">
    <citation type="submission" date="2020-09" db="EMBL/GenBank/DDBJ databases">
        <title>Iningainema tapete sp. nov. (Scytonemataceae, Cyanobacteria) from greenhouses in central Florida (USA) produces two types of nodularin with biosynthetic potential for microcystin-LR and anabaenopeptins.</title>
        <authorList>
            <person name="Berthold D.E."/>
            <person name="Lefler F.W."/>
            <person name="Huang I.-S."/>
            <person name="Abdulla H."/>
            <person name="Zimba P.V."/>
            <person name="Laughinghouse H.D. IV."/>
        </authorList>
    </citation>
    <scope>NUCLEOTIDE SEQUENCE</scope>
    <source>
        <strain evidence="3">BLCCT55</strain>
    </source>
</reference>
<keyword evidence="3" id="KW-0378">Hydrolase</keyword>
<dbReference type="InterPro" id="IPR018711">
    <property type="entry name" value="NAGPA"/>
</dbReference>
<evidence type="ECO:0000313" key="3">
    <source>
        <dbReference type="EMBL" id="MBD2774915.1"/>
    </source>
</evidence>
<keyword evidence="3" id="KW-0326">Glycosidase</keyword>
<comment type="caution">
    <text evidence="3">The sequence shown here is derived from an EMBL/GenBank/DDBJ whole genome shotgun (WGS) entry which is preliminary data.</text>
</comment>
<proteinExistence type="predicted"/>
<evidence type="ECO:0000313" key="4">
    <source>
        <dbReference type="Proteomes" id="UP000629098"/>
    </source>
</evidence>
<dbReference type="EMBL" id="JACXAE010000072">
    <property type="protein sequence ID" value="MBD2774915.1"/>
    <property type="molecule type" value="Genomic_DNA"/>
</dbReference>
<dbReference type="PANTHER" id="PTHR40446">
    <property type="entry name" value="N-ACETYLGLUCOSAMINE-1-PHOSPHODIESTER ALPHA-N-ACETYLGLUCOSAMINIDASE"/>
    <property type="match status" value="1"/>
</dbReference>
<feature type="transmembrane region" description="Helical" evidence="1">
    <location>
        <begin position="21"/>
        <end position="42"/>
    </location>
</feature>
<evidence type="ECO:0000256" key="1">
    <source>
        <dbReference type="SAM" id="Phobius"/>
    </source>
</evidence>
<dbReference type="Proteomes" id="UP000629098">
    <property type="component" value="Unassembled WGS sequence"/>
</dbReference>
<keyword evidence="1" id="KW-0812">Transmembrane</keyword>
<sequence>MKIHNWQQQYQSTFASRGKSKLIKVMGLAVLSLVLCLIVTTYTNSSTKLLAETNQKEYSVSGVISAGNQISLNGRTYSGAWLVRRTTNASLKTYLSDGVISQLMGVDLLDSNHPNQQQVKWFSSPQSSVLLASILAGGYRYLDISPLTQTAAWQLQVYGDTLVISTPTAKVVDINDNKQDLSSIVVTLDRPVSWQVSQQGSRGVGESENEGGFSVPRKDWAISIDGIADPSVLQRYNPLTDVPAERLYLIKQVQVINNQTIIHLSVPVGLSVRVSSLANPNRLIIDIRADTLVQRSITWASGLRWQQQYRTLNQERFAVVWLEINPRTSGLKLKPIWTQEDTLVGTAPIIQTAQKTGAYAAINGGYFNRNNRLPLGAIRRDGQWLSSPILNRGAIAWNDAGQFYIARLVWQETLIGANNLQLPISNLNSGYVQSGLARYTPSWGVTYTPLTDNEIIFVVQKNQVTNQLPGGKAGETTIPIPPNGYLLTLRGNTTGINMPIGSSVRIVSTTNPSDFSRYPHILGAGPVLLLNRQIVLDGKGEKFNNAFITQKAIRSGICTTGAGNLIIAAVHNRVGGAGPNLAEHAQLMQQLGCINALNLDGGSSTSLYLGGQLLDRFPSTAARIHNAIGIFLQQK</sequence>
<keyword evidence="1" id="KW-0472">Membrane</keyword>
<evidence type="ECO:0000259" key="2">
    <source>
        <dbReference type="Pfam" id="PF09992"/>
    </source>
</evidence>
<protein>
    <submittedName>
        <fullName evidence="3">Phosphodiester glycosidase family protein</fullName>
    </submittedName>
</protein>
<dbReference type="GO" id="GO:0016798">
    <property type="term" value="F:hydrolase activity, acting on glycosyl bonds"/>
    <property type="evidence" value="ECO:0007669"/>
    <property type="project" value="UniProtKB-KW"/>
</dbReference>
<gene>
    <name evidence="3" type="ORF">ICL16_23325</name>
</gene>
<dbReference type="Pfam" id="PF09992">
    <property type="entry name" value="NAGPA"/>
    <property type="match status" value="1"/>
</dbReference>
<keyword evidence="1" id="KW-1133">Transmembrane helix</keyword>
<organism evidence="3 4">
    <name type="scientific">Iningainema tapete BLCC-T55</name>
    <dbReference type="NCBI Taxonomy" id="2748662"/>
    <lineage>
        <taxon>Bacteria</taxon>
        <taxon>Bacillati</taxon>
        <taxon>Cyanobacteriota</taxon>
        <taxon>Cyanophyceae</taxon>
        <taxon>Nostocales</taxon>
        <taxon>Scytonemataceae</taxon>
        <taxon>Iningainema tapete</taxon>
    </lineage>
</organism>
<dbReference type="PANTHER" id="PTHR40446:SF2">
    <property type="entry name" value="N-ACETYLGLUCOSAMINE-1-PHOSPHODIESTER ALPHA-N-ACETYLGLUCOSAMINIDASE"/>
    <property type="match status" value="1"/>
</dbReference>
<name>A0A8J7CFH4_9CYAN</name>
<accession>A0A8J7CFH4</accession>
<feature type="domain" description="Phosphodiester glycosidase" evidence="2">
    <location>
        <begin position="454"/>
        <end position="631"/>
    </location>
</feature>
<dbReference type="AlphaFoldDB" id="A0A8J7CFH4"/>
<dbReference type="RefSeq" id="WP_190832506.1">
    <property type="nucleotide sequence ID" value="NZ_CAWPPI010000072.1"/>
</dbReference>